<proteinExistence type="predicted"/>
<accession>A0A5D0WL23</accession>
<protein>
    <recommendedName>
        <fullName evidence="1">GGDEF domain-containing protein</fullName>
    </recommendedName>
</protein>
<evidence type="ECO:0000313" key="2">
    <source>
        <dbReference type="EMBL" id="TYC84794.1"/>
    </source>
</evidence>
<name>A0A5D0WL23_9FIRM</name>
<dbReference type="Proteomes" id="UP000322619">
    <property type="component" value="Unassembled WGS sequence"/>
</dbReference>
<sequence>MGVSYCIPGDIDEKEAIKRADQGLYKAKKTGKNRSCYLDPKFSGSAAN</sequence>
<feature type="domain" description="GGDEF" evidence="1">
    <location>
        <begin position="1"/>
        <end position="40"/>
    </location>
</feature>
<evidence type="ECO:0000313" key="3">
    <source>
        <dbReference type="Proteomes" id="UP000322619"/>
    </source>
</evidence>
<dbReference type="InterPro" id="IPR043128">
    <property type="entry name" value="Rev_trsase/Diguanyl_cyclase"/>
</dbReference>
<comment type="caution">
    <text evidence="2">The sequence shown here is derived from an EMBL/GenBank/DDBJ whole genome shotgun (WGS) entry which is preliminary data.</text>
</comment>
<gene>
    <name evidence="2" type="ORF">FXB42_10695</name>
</gene>
<dbReference type="InterPro" id="IPR029787">
    <property type="entry name" value="Nucleotide_cyclase"/>
</dbReference>
<dbReference type="SUPFAM" id="SSF55073">
    <property type="entry name" value="Nucleotide cyclase"/>
    <property type="match status" value="1"/>
</dbReference>
<reference evidence="2 3" key="1">
    <citation type="submission" date="2019-08" db="EMBL/GenBank/DDBJ databases">
        <title>Isolation and enrichment of carboxydotrophic bacteria from anaerobic sludge for the production of bio-based chemicals from syngas.</title>
        <authorList>
            <person name="Antares A.L."/>
            <person name="Moreira J."/>
            <person name="Diender M."/>
            <person name="Parshina S.N."/>
            <person name="Stams A.J.M."/>
            <person name="Alves M."/>
            <person name="Alves J.I."/>
            <person name="Sousa D.Z."/>
        </authorList>
    </citation>
    <scope>NUCLEOTIDE SEQUENCE [LARGE SCALE GENOMIC DNA]</scope>
    <source>
        <strain evidence="2 3">JM</strain>
    </source>
</reference>
<dbReference type="PROSITE" id="PS50887">
    <property type="entry name" value="GGDEF"/>
    <property type="match status" value="1"/>
</dbReference>
<dbReference type="AlphaFoldDB" id="A0A5D0WL23"/>
<evidence type="ECO:0000259" key="1">
    <source>
        <dbReference type="PROSITE" id="PS50887"/>
    </source>
</evidence>
<dbReference type="EMBL" id="VSLA01000024">
    <property type="protein sequence ID" value="TYC84794.1"/>
    <property type="molecule type" value="Genomic_DNA"/>
</dbReference>
<organism evidence="2 3">
    <name type="scientific">Acetobacterium wieringae</name>
    <dbReference type="NCBI Taxonomy" id="52694"/>
    <lineage>
        <taxon>Bacteria</taxon>
        <taxon>Bacillati</taxon>
        <taxon>Bacillota</taxon>
        <taxon>Clostridia</taxon>
        <taxon>Eubacteriales</taxon>
        <taxon>Eubacteriaceae</taxon>
        <taxon>Acetobacterium</taxon>
    </lineage>
</organism>
<dbReference type="Gene3D" id="3.30.70.270">
    <property type="match status" value="1"/>
</dbReference>
<dbReference type="InterPro" id="IPR000160">
    <property type="entry name" value="GGDEF_dom"/>
</dbReference>